<evidence type="ECO:0000313" key="3">
    <source>
        <dbReference type="Proteomes" id="UP000070501"/>
    </source>
</evidence>
<dbReference type="AlphaFoldDB" id="A0A136ILA4"/>
<protein>
    <submittedName>
        <fullName evidence="2">Uncharacterized protein</fullName>
    </submittedName>
</protein>
<dbReference type="InParanoid" id="A0A136ILA4"/>
<sequence>MPPVDPDAMQCGPVPGTTQRGTGQRPRRRHCAQARALDGVSRQEERVKAAEKPPSADPVTPLAAPATDNWEEMTSRMAAAMHLATPFFTHRNVQFCLGEMHCYQLENDLEGFCRVQSWLDATIKELQGGVSTRRSRRIDGKSTAINWYHIMASNNKPAGSSQAAAERLSNTYTPATIPLSCNRPAIARSRSRMPPAPVVTAAAEEQHAARLLTLAQRHIRYSETAVKTLDSRVKRAFENMAASASTASSSTKQTRQATDTKGSNTSGSSTATTTTTAKSDDDGDDLARMGAILTAAVRQARLFAKDTDVRGWLGAMVRAQLDGDTSTFRIFRDSLELRIWEIQQGEGPDDVWCLITKPYDEAL</sequence>
<accession>A0A136ILA4</accession>
<proteinExistence type="predicted"/>
<name>A0A136ILA4_9PEZI</name>
<dbReference type="Proteomes" id="UP000070501">
    <property type="component" value="Unassembled WGS sequence"/>
</dbReference>
<evidence type="ECO:0000256" key="1">
    <source>
        <dbReference type="SAM" id="MobiDB-lite"/>
    </source>
</evidence>
<feature type="compositionally biased region" description="Low complexity" evidence="1">
    <location>
        <begin position="15"/>
        <end position="24"/>
    </location>
</feature>
<feature type="region of interest" description="Disordered" evidence="1">
    <location>
        <begin position="242"/>
        <end position="284"/>
    </location>
</feature>
<dbReference type="EMBL" id="KQ964275">
    <property type="protein sequence ID" value="KXJ85740.1"/>
    <property type="molecule type" value="Genomic_DNA"/>
</dbReference>
<keyword evidence="3" id="KW-1185">Reference proteome</keyword>
<gene>
    <name evidence="2" type="ORF">Micbo1qcDRAFT_180515</name>
</gene>
<feature type="region of interest" description="Disordered" evidence="1">
    <location>
        <begin position="1"/>
        <end position="63"/>
    </location>
</feature>
<feature type="compositionally biased region" description="Low complexity" evidence="1">
    <location>
        <begin position="242"/>
        <end position="251"/>
    </location>
</feature>
<evidence type="ECO:0000313" key="2">
    <source>
        <dbReference type="EMBL" id="KXJ85740.1"/>
    </source>
</evidence>
<organism evidence="2 3">
    <name type="scientific">Microdochium bolleyi</name>
    <dbReference type="NCBI Taxonomy" id="196109"/>
    <lineage>
        <taxon>Eukaryota</taxon>
        <taxon>Fungi</taxon>
        <taxon>Dikarya</taxon>
        <taxon>Ascomycota</taxon>
        <taxon>Pezizomycotina</taxon>
        <taxon>Sordariomycetes</taxon>
        <taxon>Xylariomycetidae</taxon>
        <taxon>Xylariales</taxon>
        <taxon>Microdochiaceae</taxon>
        <taxon>Microdochium</taxon>
    </lineage>
</organism>
<feature type="compositionally biased region" description="Low complexity" evidence="1">
    <location>
        <begin position="259"/>
        <end position="277"/>
    </location>
</feature>
<feature type="compositionally biased region" description="Basic and acidic residues" evidence="1">
    <location>
        <begin position="41"/>
        <end position="51"/>
    </location>
</feature>
<reference evidence="3" key="1">
    <citation type="submission" date="2016-02" db="EMBL/GenBank/DDBJ databases">
        <title>Draft genome sequence of Microdochium bolleyi, a fungal endophyte of beachgrass.</title>
        <authorList>
            <consortium name="DOE Joint Genome Institute"/>
            <person name="David A.S."/>
            <person name="May G."/>
            <person name="Haridas S."/>
            <person name="Lim J."/>
            <person name="Wang M."/>
            <person name="Labutti K."/>
            <person name="Lipzen A."/>
            <person name="Barry K."/>
            <person name="Grigoriev I.V."/>
        </authorList>
    </citation>
    <scope>NUCLEOTIDE SEQUENCE [LARGE SCALE GENOMIC DNA]</scope>
    <source>
        <strain evidence="3">J235TASD1</strain>
    </source>
</reference>